<gene>
    <name evidence="2" type="ORF">S03H2_03675</name>
</gene>
<dbReference type="InterPro" id="IPR036653">
    <property type="entry name" value="CinA-like_C"/>
</dbReference>
<dbReference type="EMBL" id="BARU01001382">
    <property type="protein sequence ID" value="GAH30987.1"/>
    <property type="molecule type" value="Genomic_DNA"/>
</dbReference>
<sequence length="171" mass="18428">MKKLEMDIAELIREYQAKTGKFLTIGTAESATGGRVADRLTNVPGSSDYFEGSVVSYSNEAKINILGARRETLENYGAVSPQAAIEMAQGGKKLLGVDICVSVTGIAGPSGATPAKPVGLFYIGLSAEGEKSSQKYIFHGNREENKRDIVEATLNILRQYLLQCISKLKHS</sequence>
<organism evidence="2">
    <name type="scientific">marine sediment metagenome</name>
    <dbReference type="NCBI Taxonomy" id="412755"/>
    <lineage>
        <taxon>unclassified sequences</taxon>
        <taxon>metagenomes</taxon>
        <taxon>ecological metagenomes</taxon>
    </lineage>
</organism>
<proteinExistence type="predicted"/>
<dbReference type="AlphaFoldDB" id="X1EEH1"/>
<dbReference type="SUPFAM" id="SSF142433">
    <property type="entry name" value="CinA-like"/>
    <property type="match status" value="1"/>
</dbReference>
<dbReference type="InterPro" id="IPR008136">
    <property type="entry name" value="CinA_C"/>
</dbReference>
<accession>X1EEH1</accession>
<evidence type="ECO:0000259" key="1">
    <source>
        <dbReference type="Pfam" id="PF02464"/>
    </source>
</evidence>
<protein>
    <recommendedName>
        <fullName evidence="1">CinA C-terminal domain-containing protein</fullName>
    </recommendedName>
</protein>
<dbReference type="Pfam" id="PF02464">
    <property type="entry name" value="CinA"/>
    <property type="match status" value="1"/>
</dbReference>
<name>X1EEH1_9ZZZZ</name>
<feature type="domain" description="CinA C-terminal" evidence="1">
    <location>
        <begin position="20"/>
        <end position="161"/>
    </location>
</feature>
<comment type="caution">
    <text evidence="2">The sequence shown here is derived from an EMBL/GenBank/DDBJ whole genome shotgun (WGS) entry which is preliminary data.</text>
</comment>
<reference evidence="2" key="1">
    <citation type="journal article" date="2014" name="Front. Microbiol.">
        <title>High frequency of phylogenetically diverse reductive dehalogenase-homologous genes in deep subseafloor sedimentary metagenomes.</title>
        <authorList>
            <person name="Kawai M."/>
            <person name="Futagami T."/>
            <person name="Toyoda A."/>
            <person name="Takaki Y."/>
            <person name="Nishi S."/>
            <person name="Hori S."/>
            <person name="Arai W."/>
            <person name="Tsubouchi T."/>
            <person name="Morono Y."/>
            <person name="Uchiyama I."/>
            <person name="Ito T."/>
            <person name="Fujiyama A."/>
            <person name="Inagaki F."/>
            <person name="Takami H."/>
        </authorList>
    </citation>
    <scope>NUCLEOTIDE SEQUENCE</scope>
    <source>
        <strain evidence="2">Expedition CK06-06</strain>
    </source>
</reference>
<dbReference type="NCBIfam" id="TIGR00199">
    <property type="entry name" value="PncC_domain"/>
    <property type="match status" value="1"/>
</dbReference>
<evidence type="ECO:0000313" key="2">
    <source>
        <dbReference type="EMBL" id="GAH30987.1"/>
    </source>
</evidence>
<dbReference type="Gene3D" id="3.90.950.20">
    <property type="entry name" value="CinA-like"/>
    <property type="match status" value="1"/>
</dbReference>